<protein>
    <submittedName>
        <fullName evidence="2">Uncharacterized protein</fullName>
    </submittedName>
</protein>
<organism evidence="2 3">
    <name type="scientific">Candidatus Yanofskybacteria bacterium RIFCSPHIGHO2_02_FULL_43_22</name>
    <dbReference type="NCBI Taxonomy" id="1802681"/>
    <lineage>
        <taxon>Bacteria</taxon>
        <taxon>Candidatus Yanofskyibacteriota</taxon>
    </lineage>
</organism>
<gene>
    <name evidence="2" type="ORF">A3J47_01185</name>
</gene>
<comment type="caution">
    <text evidence="2">The sequence shown here is derived from an EMBL/GenBank/DDBJ whole genome shotgun (WGS) entry which is preliminary data.</text>
</comment>
<proteinExistence type="predicted"/>
<evidence type="ECO:0000313" key="3">
    <source>
        <dbReference type="Proteomes" id="UP000176581"/>
    </source>
</evidence>
<sequence>MQTFQGGQMTETQTKPFACHGEPHLGKPCTAKLTQAEAWVPTLLTIRKVVGRWPSVKDLADHTHCGRCAAMGRKVGLRFYHYPQTVVEMERRRTEQTMAARQAFKRYL</sequence>
<reference evidence="2 3" key="1">
    <citation type="journal article" date="2016" name="Nat. Commun.">
        <title>Thousands of microbial genomes shed light on interconnected biogeochemical processes in an aquifer system.</title>
        <authorList>
            <person name="Anantharaman K."/>
            <person name="Brown C.T."/>
            <person name="Hug L.A."/>
            <person name="Sharon I."/>
            <person name="Castelle C.J."/>
            <person name="Probst A.J."/>
            <person name="Thomas B.C."/>
            <person name="Singh A."/>
            <person name="Wilkins M.J."/>
            <person name="Karaoz U."/>
            <person name="Brodie E.L."/>
            <person name="Williams K.H."/>
            <person name="Hubbard S.S."/>
            <person name="Banfield J.F."/>
        </authorList>
    </citation>
    <scope>NUCLEOTIDE SEQUENCE [LARGE SCALE GENOMIC DNA]</scope>
</reference>
<evidence type="ECO:0000256" key="1">
    <source>
        <dbReference type="SAM" id="MobiDB-lite"/>
    </source>
</evidence>
<dbReference type="EMBL" id="MGJV01000045">
    <property type="protein sequence ID" value="OGN13088.1"/>
    <property type="molecule type" value="Genomic_DNA"/>
</dbReference>
<feature type="compositionally biased region" description="Polar residues" evidence="1">
    <location>
        <begin position="1"/>
        <end position="15"/>
    </location>
</feature>
<evidence type="ECO:0000313" key="2">
    <source>
        <dbReference type="EMBL" id="OGN13088.1"/>
    </source>
</evidence>
<dbReference type="AlphaFoldDB" id="A0A1F8FKM6"/>
<feature type="region of interest" description="Disordered" evidence="1">
    <location>
        <begin position="1"/>
        <end position="21"/>
    </location>
</feature>
<name>A0A1F8FKM6_9BACT</name>
<dbReference type="Proteomes" id="UP000176581">
    <property type="component" value="Unassembled WGS sequence"/>
</dbReference>
<accession>A0A1F8FKM6</accession>